<dbReference type="GO" id="GO:0003677">
    <property type="term" value="F:DNA binding"/>
    <property type="evidence" value="ECO:0007669"/>
    <property type="project" value="InterPro"/>
</dbReference>
<dbReference type="InterPro" id="IPR001387">
    <property type="entry name" value="Cro/C1-type_HTH"/>
</dbReference>
<sequence>MTREPHFSASNLSSPTTERLRSLMTTAGIPSFRALARQAQVSDWAIRQLRGDRIQTMRLESLQKIAAALNLSLTELLQQFGAIADASSVSHDTAQDVALASLQAEYQRLQTQLEQQVTQLQTQFQTAALSTLESWLLQWPTVTHAVEKNPDLPASRLVPLVQPVQTLVEQWGLAAIAPVGATVPFDPQLHQLMSGHAEPDDLVRVRYTGFRHQGKLLYRAKVSPVET</sequence>
<evidence type="ECO:0000313" key="1">
    <source>
        <dbReference type="EMBL" id="NEV69992.1"/>
    </source>
</evidence>
<dbReference type="EMBL" id="JTHE02000003">
    <property type="protein sequence ID" value="NEV69992.1"/>
    <property type="molecule type" value="Genomic_DNA"/>
</dbReference>
<reference evidence="1" key="3">
    <citation type="submission" date="2020-02" db="EMBL/GenBank/DDBJ databases">
        <authorList>
            <person name="Sarangi A.N."/>
            <person name="Ghosh S."/>
            <person name="Mukherjee M."/>
            <person name="Tripathy S."/>
        </authorList>
    </citation>
    <scope>NUCLEOTIDE SEQUENCE</scope>
    <source>
        <strain evidence="1">BDU141951</strain>
    </source>
</reference>
<gene>
    <name evidence="1" type="ORF">QQ91_023140</name>
</gene>
<name>A0A0C1Y7P7_9CYAN</name>
<protein>
    <submittedName>
        <fullName evidence="1">Helix-turn-helix domain-containing protein</fullName>
    </submittedName>
</protein>
<reference evidence="1" key="1">
    <citation type="submission" date="2014-11" db="EMBL/GenBank/DDBJ databases">
        <authorList>
            <person name="Malar M.C."/>
            <person name="Sen D."/>
            <person name="Tripathy S."/>
        </authorList>
    </citation>
    <scope>NUCLEOTIDE SEQUENCE</scope>
    <source>
        <strain evidence="1">BDU141951</strain>
    </source>
</reference>
<accession>A0A0C1Y7P7</accession>
<dbReference type="Gene3D" id="1.10.260.40">
    <property type="entry name" value="lambda repressor-like DNA-binding domains"/>
    <property type="match status" value="1"/>
</dbReference>
<comment type="caution">
    <text evidence="1">The sequence shown here is derived from an EMBL/GenBank/DDBJ whole genome shotgun (WGS) entry which is preliminary data.</text>
</comment>
<organism evidence="1">
    <name type="scientific">Lyngbya confervoides BDU141951</name>
    <dbReference type="NCBI Taxonomy" id="1574623"/>
    <lineage>
        <taxon>Bacteria</taxon>
        <taxon>Bacillati</taxon>
        <taxon>Cyanobacteriota</taxon>
        <taxon>Cyanophyceae</taxon>
        <taxon>Oscillatoriophycideae</taxon>
        <taxon>Oscillatoriales</taxon>
        <taxon>Microcoleaceae</taxon>
        <taxon>Lyngbya</taxon>
    </lineage>
</organism>
<reference evidence="1" key="2">
    <citation type="journal article" date="2015" name="Genome Announc.">
        <title>Draft Genome Sequence of Filamentous Marine Cyanobacterium Lyngbya confervoides Strain BDU141951.</title>
        <authorList>
            <person name="Chandrababunaidu M.M."/>
            <person name="Sen D."/>
            <person name="Tripathy S."/>
        </authorList>
    </citation>
    <scope>NUCLEOTIDE SEQUENCE</scope>
    <source>
        <strain evidence="1">BDU141951</strain>
    </source>
</reference>
<dbReference type="AlphaFoldDB" id="A0A0C1Y7P7"/>
<dbReference type="Pfam" id="PF13443">
    <property type="entry name" value="HTH_26"/>
    <property type="match status" value="1"/>
</dbReference>
<proteinExistence type="predicted"/>
<dbReference type="InterPro" id="IPR010982">
    <property type="entry name" value="Lambda_DNA-bd_dom_sf"/>
</dbReference>
<dbReference type="SUPFAM" id="SSF47413">
    <property type="entry name" value="lambda repressor-like DNA-binding domains"/>
    <property type="match status" value="1"/>
</dbReference>
<dbReference type="PROSITE" id="PS50943">
    <property type="entry name" value="HTH_CROC1"/>
    <property type="match status" value="1"/>
</dbReference>
<dbReference type="CDD" id="cd00093">
    <property type="entry name" value="HTH_XRE"/>
    <property type="match status" value="1"/>
</dbReference>
<dbReference type="SMART" id="SM00530">
    <property type="entry name" value="HTH_XRE"/>
    <property type="match status" value="1"/>
</dbReference>